<sequence>MYSPKLPEGSIPPRNYPPDQMKLWVGLCLLLPIVGAHVGASRAVFAVLSDGPAALCSHVCMMASGYLFVSYVTLGRERPFLSRYGTLNQFGNVLLFALLSFFLIHSNLWRAVGRDEDGDVHFRPLTFSRLVCFYTGLHFTWLDCSPTLQQIGCKLPVPQHWKELSVSELKVVGLMLLLLGGSLAGVVYELVVLLDSLCGVLTLCLFTKVRRKRGRRGRGACSWGCLLKESLCGVLTLCLFTKVRRKRGRRSRKHAQSMFLGLFVEGVAVWGLDPLLVHKSEMETGKEG</sequence>
<keyword evidence="1" id="KW-1133">Transmembrane helix</keyword>
<keyword evidence="1" id="KW-0472">Membrane</keyword>
<keyword evidence="1" id="KW-0812">Transmembrane</keyword>
<dbReference type="AlphaFoldDB" id="A0A0G4EZI9"/>
<feature type="transmembrane region" description="Helical" evidence="1">
    <location>
        <begin position="86"/>
        <end position="104"/>
    </location>
</feature>
<feature type="transmembrane region" description="Helical" evidence="1">
    <location>
        <begin position="174"/>
        <end position="206"/>
    </location>
</feature>
<evidence type="ECO:0000256" key="1">
    <source>
        <dbReference type="SAM" id="Phobius"/>
    </source>
</evidence>
<dbReference type="EMBL" id="CDMZ01000028">
    <property type="protein sequence ID" value="CEM04844.1"/>
    <property type="molecule type" value="Genomic_DNA"/>
</dbReference>
<gene>
    <name evidence="2" type="ORF">Cvel_14424</name>
</gene>
<evidence type="ECO:0000313" key="2">
    <source>
        <dbReference type="EMBL" id="CEM04844.1"/>
    </source>
</evidence>
<feature type="transmembrane region" description="Helical" evidence="1">
    <location>
        <begin position="254"/>
        <end position="272"/>
    </location>
</feature>
<feature type="transmembrane region" description="Helical" evidence="1">
    <location>
        <begin position="21"/>
        <end position="40"/>
    </location>
</feature>
<name>A0A0G4EZI9_9ALVE</name>
<reference evidence="2" key="1">
    <citation type="submission" date="2014-11" db="EMBL/GenBank/DDBJ databases">
        <authorList>
            <person name="Otto D Thomas"/>
            <person name="Naeem Raeece"/>
        </authorList>
    </citation>
    <scope>NUCLEOTIDE SEQUENCE</scope>
</reference>
<proteinExistence type="predicted"/>
<dbReference type="VEuPathDB" id="CryptoDB:Cvel_14424"/>
<protein>
    <submittedName>
        <fullName evidence="2">Uncharacterized protein</fullName>
    </submittedName>
</protein>
<accession>A0A0G4EZI9</accession>
<feature type="transmembrane region" description="Helical" evidence="1">
    <location>
        <begin position="52"/>
        <end position="74"/>
    </location>
</feature>
<organism evidence="2">
    <name type="scientific">Chromera velia CCMP2878</name>
    <dbReference type="NCBI Taxonomy" id="1169474"/>
    <lineage>
        <taxon>Eukaryota</taxon>
        <taxon>Sar</taxon>
        <taxon>Alveolata</taxon>
        <taxon>Colpodellida</taxon>
        <taxon>Chromeraceae</taxon>
        <taxon>Chromera</taxon>
    </lineage>
</organism>